<gene>
    <name evidence="9" type="ORF">B0T25DRAFT_543042</name>
</gene>
<dbReference type="GO" id="GO:0005737">
    <property type="term" value="C:cytoplasm"/>
    <property type="evidence" value="ECO:0007669"/>
    <property type="project" value="TreeGrafter"/>
</dbReference>
<name>A0AAJ0MDW5_9PEZI</name>
<proteinExistence type="inferred from homology"/>
<evidence type="ECO:0000256" key="2">
    <source>
        <dbReference type="ARBA" id="ARBA00004988"/>
    </source>
</evidence>
<protein>
    <recommendedName>
        <fullName evidence="5">Ribose-5-phosphate isomerase</fullName>
        <ecNumber evidence="4">5.3.1.6</ecNumber>
    </recommendedName>
    <alternativeName>
        <fullName evidence="8">D-ribose-5-phosphate ketol-isomerase</fullName>
    </alternativeName>
    <alternativeName>
        <fullName evidence="7">Phosphoriboisomerase</fullName>
    </alternativeName>
</protein>
<dbReference type="CDD" id="cd01398">
    <property type="entry name" value="RPI_A"/>
    <property type="match status" value="1"/>
</dbReference>
<dbReference type="Gene3D" id="3.30.70.260">
    <property type="match status" value="1"/>
</dbReference>
<dbReference type="InterPro" id="IPR004788">
    <property type="entry name" value="Ribose5P_isomerase_type_A"/>
</dbReference>
<dbReference type="NCBIfam" id="TIGR00021">
    <property type="entry name" value="rpiA"/>
    <property type="match status" value="1"/>
</dbReference>
<dbReference type="FunFam" id="3.40.50.1360:FF:000014">
    <property type="entry name" value="Ribose 5-phosphate isomerase"/>
    <property type="match status" value="1"/>
</dbReference>
<accession>A0AAJ0MDW5</accession>
<dbReference type="PANTHER" id="PTHR11934:SF0">
    <property type="entry name" value="RIBOSE-5-PHOSPHATE ISOMERASE"/>
    <property type="match status" value="1"/>
</dbReference>
<evidence type="ECO:0000256" key="5">
    <source>
        <dbReference type="ARBA" id="ARBA00019150"/>
    </source>
</evidence>
<comment type="similarity">
    <text evidence="3">Belongs to the ribose 5-phosphate isomerase family.</text>
</comment>
<comment type="pathway">
    <text evidence="2">Carbohydrate degradation; pentose phosphate pathway; D-ribose 5-phosphate from D-ribulose 5-phosphate (non-oxidative stage): step 1/1.</text>
</comment>
<keyword evidence="10" id="KW-1185">Reference proteome</keyword>
<evidence type="ECO:0000256" key="6">
    <source>
        <dbReference type="ARBA" id="ARBA00023235"/>
    </source>
</evidence>
<dbReference type="SUPFAM" id="SSF100950">
    <property type="entry name" value="NagB/RpiA/CoA transferase-like"/>
    <property type="match status" value="1"/>
</dbReference>
<evidence type="ECO:0000256" key="8">
    <source>
        <dbReference type="ARBA" id="ARBA00032273"/>
    </source>
</evidence>
<dbReference type="Gene3D" id="3.40.50.1360">
    <property type="match status" value="1"/>
</dbReference>
<evidence type="ECO:0000313" key="10">
    <source>
        <dbReference type="Proteomes" id="UP001275084"/>
    </source>
</evidence>
<organism evidence="9 10">
    <name type="scientific">Lasiosphaeria hispida</name>
    <dbReference type="NCBI Taxonomy" id="260671"/>
    <lineage>
        <taxon>Eukaryota</taxon>
        <taxon>Fungi</taxon>
        <taxon>Dikarya</taxon>
        <taxon>Ascomycota</taxon>
        <taxon>Pezizomycotina</taxon>
        <taxon>Sordariomycetes</taxon>
        <taxon>Sordariomycetidae</taxon>
        <taxon>Sordariales</taxon>
        <taxon>Lasiosphaeriaceae</taxon>
        <taxon>Lasiosphaeria</taxon>
    </lineage>
</organism>
<comment type="caution">
    <text evidence="9">The sequence shown here is derived from an EMBL/GenBank/DDBJ whole genome shotgun (WGS) entry which is preliminary data.</text>
</comment>
<reference evidence="9" key="2">
    <citation type="submission" date="2023-06" db="EMBL/GenBank/DDBJ databases">
        <authorList>
            <consortium name="Lawrence Berkeley National Laboratory"/>
            <person name="Haridas S."/>
            <person name="Hensen N."/>
            <person name="Bonometti L."/>
            <person name="Westerberg I."/>
            <person name="Brannstrom I.O."/>
            <person name="Guillou S."/>
            <person name="Cros-Aarteil S."/>
            <person name="Calhoun S."/>
            <person name="Kuo A."/>
            <person name="Mondo S."/>
            <person name="Pangilinan J."/>
            <person name="Riley R."/>
            <person name="Labutti K."/>
            <person name="Andreopoulos B."/>
            <person name="Lipzen A."/>
            <person name="Chen C."/>
            <person name="Yanf M."/>
            <person name="Daum C."/>
            <person name="Ng V."/>
            <person name="Clum A."/>
            <person name="Steindorff A."/>
            <person name="Ohm R."/>
            <person name="Martin F."/>
            <person name="Silar P."/>
            <person name="Natvig D."/>
            <person name="Lalanne C."/>
            <person name="Gautier V."/>
            <person name="Ament-Velasquez S.L."/>
            <person name="Kruys A."/>
            <person name="Hutchinson M.I."/>
            <person name="Powell A.J."/>
            <person name="Barry K."/>
            <person name="Miller A.N."/>
            <person name="Grigoriev I.V."/>
            <person name="Debuchy R."/>
            <person name="Gladieux P."/>
            <person name="Thoren M.H."/>
            <person name="Johannesson H."/>
        </authorList>
    </citation>
    <scope>NUCLEOTIDE SEQUENCE</scope>
    <source>
        <strain evidence="9">CBS 955.72</strain>
    </source>
</reference>
<dbReference type="SUPFAM" id="SSF75445">
    <property type="entry name" value="D-ribose-5-phosphate isomerase (RpiA), lid domain"/>
    <property type="match status" value="1"/>
</dbReference>
<dbReference type="PANTHER" id="PTHR11934">
    <property type="entry name" value="RIBOSE-5-PHOSPHATE ISOMERASE"/>
    <property type="match status" value="1"/>
</dbReference>
<dbReference type="AlphaFoldDB" id="A0AAJ0MDW5"/>
<comment type="catalytic activity">
    <reaction evidence="1">
        <text>aldehydo-D-ribose 5-phosphate = D-ribulose 5-phosphate</text>
        <dbReference type="Rhea" id="RHEA:14657"/>
        <dbReference type="ChEBI" id="CHEBI:58121"/>
        <dbReference type="ChEBI" id="CHEBI:58273"/>
        <dbReference type="EC" id="5.3.1.6"/>
    </reaction>
</comment>
<evidence type="ECO:0000256" key="4">
    <source>
        <dbReference type="ARBA" id="ARBA00011959"/>
    </source>
</evidence>
<keyword evidence="6 9" id="KW-0413">Isomerase</keyword>
<dbReference type="EC" id="5.3.1.6" evidence="4"/>
<dbReference type="GO" id="GO:0004751">
    <property type="term" value="F:ribose-5-phosphate isomerase activity"/>
    <property type="evidence" value="ECO:0007669"/>
    <property type="project" value="UniProtKB-EC"/>
</dbReference>
<evidence type="ECO:0000256" key="1">
    <source>
        <dbReference type="ARBA" id="ARBA00001713"/>
    </source>
</evidence>
<dbReference type="EMBL" id="JAUIQD010000004">
    <property type="protein sequence ID" value="KAK3352881.1"/>
    <property type="molecule type" value="Genomic_DNA"/>
</dbReference>
<dbReference type="Pfam" id="PF06026">
    <property type="entry name" value="Rib_5-P_isom_A"/>
    <property type="match status" value="1"/>
</dbReference>
<evidence type="ECO:0000256" key="7">
    <source>
        <dbReference type="ARBA" id="ARBA00029734"/>
    </source>
</evidence>
<dbReference type="Proteomes" id="UP001275084">
    <property type="component" value="Unassembled WGS sequence"/>
</dbReference>
<dbReference type="GO" id="GO:0009052">
    <property type="term" value="P:pentose-phosphate shunt, non-oxidative branch"/>
    <property type="evidence" value="ECO:0007669"/>
    <property type="project" value="InterPro"/>
</dbReference>
<evidence type="ECO:0000256" key="3">
    <source>
        <dbReference type="ARBA" id="ARBA00008088"/>
    </source>
</evidence>
<sequence length="415" mass="43627">MSSLPSLLGLRPIVEAQSAGLTKSPDCFPSGHLSSMLTCRYVHRNGALACKTALAKAYGRASAGRASPNRTAPRPHLGVLARPGKLFFPHPPLVQSKQGGSWARHHQLSPSALARTRTIHPLHTAKDSRMAMSTSESAIPAEEQARLVETSKRLAAYQAVKDHLLPEYTRVGIGSGSTVIYVVEAIAALGAAATRAMTFYPTGAQSEELIEAAGLTLQAINKLPAGAQLDVAFDGADEVDDDLNLIKGGGACLWQEKIVATSAKQFVCVADFRKLSPRLGTSWKKGIPIEVLPMAAPRVLDELKRIGSHNPRVRPGLPGKAGAIVTDNGMWIIDAPFTPLLLPKDGESGIQAGNGDNGVWTVDALADHLIKIPGVAEIGLFYGSNGLQAASGAQKPVAAYFGMADGSVEVMTAAS</sequence>
<evidence type="ECO:0000313" key="9">
    <source>
        <dbReference type="EMBL" id="KAK3352881.1"/>
    </source>
</evidence>
<dbReference type="GO" id="GO:0006014">
    <property type="term" value="P:D-ribose metabolic process"/>
    <property type="evidence" value="ECO:0007669"/>
    <property type="project" value="TreeGrafter"/>
</dbReference>
<dbReference type="InterPro" id="IPR037171">
    <property type="entry name" value="NagB/RpiA_transferase-like"/>
</dbReference>
<reference evidence="9" key="1">
    <citation type="journal article" date="2023" name="Mol. Phylogenet. Evol.">
        <title>Genome-scale phylogeny and comparative genomics of the fungal order Sordariales.</title>
        <authorList>
            <person name="Hensen N."/>
            <person name="Bonometti L."/>
            <person name="Westerberg I."/>
            <person name="Brannstrom I.O."/>
            <person name="Guillou S."/>
            <person name="Cros-Aarteil S."/>
            <person name="Calhoun S."/>
            <person name="Haridas S."/>
            <person name="Kuo A."/>
            <person name="Mondo S."/>
            <person name="Pangilinan J."/>
            <person name="Riley R."/>
            <person name="LaButti K."/>
            <person name="Andreopoulos B."/>
            <person name="Lipzen A."/>
            <person name="Chen C."/>
            <person name="Yan M."/>
            <person name="Daum C."/>
            <person name="Ng V."/>
            <person name="Clum A."/>
            <person name="Steindorff A."/>
            <person name="Ohm R.A."/>
            <person name="Martin F."/>
            <person name="Silar P."/>
            <person name="Natvig D.O."/>
            <person name="Lalanne C."/>
            <person name="Gautier V."/>
            <person name="Ament-Velasquez S.L."/>
            <person name="Kruys A."/>
            <person name="Hutchinson M.I."/>
            <person name="Powell A.J."/>
            <person name="Barry K."/>
            <person name="Miller A.N."/>
            <person name="Grigoriev I.V."/>
            <person name="Debuchy R."/>
            <person name="Gladieux P."/>
            <person name="Hiltunen Thoren M."/>
            <person name="Johannesson H."/>
        </authorList>
    </citation>
    <scope>NUCLEOTIDE SEQUENCE</scope>
    <source>
        <strain evidence="9">CBS 955.72</strain>
    </source>
</reference>